<reference evidence="2 3" key="1">
    <citation type="submission" date="2022-02" db="EMBL/GenBank/DDBJ databases">
        <title>Uncovering new skin microbiome diversity through culturing and metagenomics.</title>
        <authorList>
            <person name="Conlan S."/>
            <person name="Deming C."/>
            <person name="Nisc Comparative Sequencing Program N."/>
            <person name="Segre J.A."/>
        </authorList>
    </citation>
    <scope>NUCLEOTIDE SEQUENCE [LARGE SCALE GENOMIC DNA]</scope>
    <source>
        <strain evidence="2 3">ACRQZ</strain>
    </source>
</reference>
<keyword evidence="2" id="KW-0489">Methyltransferase</keyword>
<dbReference type="SUPFAM" id="SSF53335">
    <property type="entry name" value="S-adenosyl-L-methionine-dependent methyltransferases"/>
    <property type="match status" value="1"/>
</dbReference>
<sequence length="347" mass="37482">MNSYLALVAPSHNRVYADRAPALMAAELRCVADALVPDGVMDVAPVEVAGVDYLGFETAAPLTGDPLRAVSALSGIQALYLREGDERGALLRPVALARPDRFPSDLVTILKYQGKTNEQFTRLLLTVTAMATAWPERYLDGTMTVLDPMCGRGTTLSTAITLGLDVTGIDLDAKDLEAYQAFLSTYLRQHRVKHKLTSGAIRRNGKTLGRRFDVELAADKDDYKAGRVQHVTYLGVDTTRLQGLLPAGQTNVIVTDTPYGVQHGSHGDRLARSPLDLLDEALPGWVRALRTGGAVGLAINRHVAPRDDVTDLLGRHGLTVVDQGGYGGLRHRVDASIDRDIVVARKG</sequence>
<dbReference type="Pfam" id="PF01170">
    <property type="entry name" value="UPF0020"/>
    <property type="match status" value="1"/>
</dbReference>
<accession>A0ABS9PYG7</accession>
<dbReference type="RefSeq" id="WP_239261770.1">
    <property type="nucleotide sequence ID" value="NZ_JAKRCV010000003.1"/>
</dbReference>
<name>A0ABS9PYG7_9MICO</name>
<keyword evidence="3" id="KW-1185">Reference proteome</keyword>
<evidence type="ECO:0000259" key="1">
    <source>
        <dbReference type="Pfam" id="PF01170"/>
    </source>
</evidence>
<organism evidence="2 3">
    <name type="scientific">Arsenicicoccus bolidensis</name>
    <dbReference type="NCBI Taxonomy" id="229480"/>
    <lineage>
        <taxon>Bacteria</taxon>
        <taxon>Bacillati</taxon>
        <taxon>Actinomycetota</taxon>
        <taxon>Actinomycetes</taxon>
        <taxon>Micrococcales</taxon>
        <taxon>Intrasporangiaceae</taxon>
        <taxon>Arsenicicoccus</taxon>
    </lineage>
</organism>
<keyword evidence="2" id="KW-0808">Transferase</keyword>
<proteinExistence type="predicted"/>
<gene>
    <name evidence="2" type="ORF">MHL29_01965</name>
</gene>
<dbReference type="PANTHER" id="PTHR14911">
    <property type="entry name" value="THUMP DOMAIN-CONTAINING"/>
    <property type="match status" value="1"/>
</dbReference>
<dbReference type="EMBL" id="JAKRCV010000003">
    <property type="protein sequence ID" value="MCG7320661.1"/>
    <property type="molecule type" value="Genomic_DNA"/>
</dbReference>
<dbReference type="GO" id="GO:0032259">
    <property type="term" value="P:methylation"/>
    <property type="evidence" value="ECO:0007669"/>
    <property type="project" value="UniProtKB-KW"/>
</dbReference>
<dbReference type="InterPro" id="IPR000241">
    <property type="entry name" value="RlmKL-like_Mtase"/>
</dbReference>
<feature type="domain" description="Ribosomal RNA large subunit methyltransferase K/L-like methyltransferase" evidence="1">
    <location>
        <begin position="142"/>
        <end position="268"/>
    </location>
</feature>
<dbReference type="Proteomes" id="UP001521931">
    <property type="component" value="Unassembled WGS sequence"/>
</dbReference>
<comment type="caution">
    <text evidence="2">The sequence shown here is derived from an EMBL/GenBank/DDBJ whole genome shotgun (WGS) entry which is preliminary data.</text>
</comment>
<evidence type="ECO:0000313" key="2">
    <source>
        <dbReference type="EMBL" id="MCG7320661.1"/>
    </source>
</evidence>
<evidence type="ECO:0000313" key="3">
    <source>
        <dbReference type="Proteomes" id="UP001521931"/>
    </source>
</evidence>
<dbReference type="Gene3D" id="3.40.50.150">
    <property type="entry name" value="Vaccinia Virus protein VP39"/>
    <property type="match status" value="1"/>
</dbReference>
<dbReference type="GO" id="GO:0008168">
    <property type="term" value="F:methyltransferase activity"/>
    <property type="evidence" value="ECO:0007669"/>
    <property type="project" value="UniProtKB-KW"/>
</dbReference>
<dbReference type="PANTHER" id="PTHR14911:SF13">
    <property type="entry name" value="TRNA (GUANINE(6)-N2)-METHYLTRANSFERASE THUMP3"/>
    <property type="match status" value="1"/>
</dbReference>
<protein>
    <submittedName>
        <fullName evidence="2">SAM-dependent methyltransferase</fullName>
    </submittedName>
</protein>
<dbReference type="InterPro" id="IPR029063">
    <property type="entry name" value="SAM-dependent_MTases_sf"/>
</dbReference>